<protein>
    <submittedName>
        <fullName evidence="3">Uncharacterized LOC100182280</fullName>
    </submittedName>
</protein>
<feature type="compositionally biased region" description="Basic and acidic residues" evidence="2">
    <location>
        <begin position="165"/>
        <end position="186"/>
    </location>
</feature>
<keyword evidence="4" id="KW-1185">Reference proteome</keyword>
<name>F6VV68_CIOIN</name>
<feature type="region of interest" description="Disordered" evidence="2">
    <location>
        <begin position="162"/>
        <end position="186"/>
    </location>
</feature>
<gene>
    <name evidence="3" type="primary">LOC100182280</name>
</gene>
<evidence type="ECO:0000256" key="1">
    <source>
        <dbReference type="SAM" id="Coils"/>
    </source>
</evidence>
<evidence type="ECO:0000313" key="3">
    <source>
        <dbReference type="Ensembl" id="ENSCINP00000000054.3"/>
    </source>
</evidence>
<reference evidence="3" key="3">
    <citation type="submission" date="2025-09" db="UniProtKB">
        <authorList>
            <consortium name="Ensembl"/>
        </authorList>
    </citation>
    <scope>IDENTIFICATION</scope>
</reference>
<keyword evidence="1" id="KW-0175">Coiled coil</keyword>
<dbReference type="Proteomes" id="UP000008144">
    <property type="component" value="Unassembled WGS sequence"/>
</dbReference>
<dbReference type="GeneTree" id="ENSGT00390000013241"/>
<dbReference type="AlphaFoldDB" id="F6VV68"/>
<feature type="coiled-coil region" evidence="1">
    <location>
        <begin position="3"/>
        <end position="44"/>
    </location>
</feature>
<reference evidence="3" key="2">
    <citation type="submission" date="2025-08" db="UniProtKB">
        <authorList>
            <consortium name="Ensembl"/>
        </authorList>
    </citation>
    <scope>IDENTIFICATION</scope>
</reference>
<accession>F6VV68</accession>
<evidence type="ECO:0000313" key="4">
    <source>
        <dbReference type="Proteomes" id="UP000008144"/>
    </source>
</evidence>
<organism evidence="3 4">
    <name type="scientific">Ciona intestinalis</name>
    <name type="common">Transparent sea squirt</name>
    <name type="synonym">Ascidia intestinalis</name>
    <dbReference type="NCBI Taxonomy" id="7719"/>
    <lineage>
        <taxon>Eukaryota</taxon>
        <taxon>Metazoa</taxon>
        <taxon>Chordata</taxon>
        <taxon>Tunicata</taxon>
        <taxon>Ascidiacea</taxon>
        <taxon>Phlebobranchia</taxon>
        <taxon>Cionidae</taxon>
        <taxon>Ciona</taxon>
    </lineage>
</organism>
<proteinExistence type="predicted"/>
<dbReference type="Ensembl" id="ENSCINT00000000054.3">
    <property type="protein sequence ID" value="ENSCINP00000000054.3"/>
    <property type="gene ID" value="ENSCING00000000038.3"/>
</dbReference>
<evidence type="ECO:0000256" key="2">
    <source>
        <dbReference type="SAM" id="MobiDB-lite"/>
    </source>
</evidence>
<dbReference type="HOGENOM" id="CLU_1453925_0_0_1"/>
<sequence>MAEEASNVDLDEEMKKLDEMKKEAAQMQKETDEINEKLKDEIAAGTTKAISPAQLKTTKCNLQCICDKCRSGSVSLAENCMKIVPHKIDMCPPCPDDIKCPAVDNEASCKMHCFCIHCKDDDRMPDRLRKECDRVMRHSSDVCTECPDDVDCSTLDQLVAPESSGETHKEPKVGKIKEKHRMWDEL</sequence>
<dbReference type="InParanoid" id="F6VV68"/>
<reference evidence="4" key="1">
    <citation type="journal article" date="2002" name="Science">
        <title>The draft genome of Ciona intestinalis: insights into chordate and vertebrate origins.</title>
        <authorList>
            <person name="Dehal P."/>
            <person name="Satou Y."/>
            <person name="Campbell R.K."/>
            <person name="Chapman J."/>
            <person name="Degnan B."/>
            <person name="De Tomaso A."/>
            <person name="Davidson B."/>
            <person name="Di Gregorio A."/>
            <person name="Gelpke M."/>
            <person name="Goodstein D.M."/>
            <person name="Harafuji N."/>
            <person name="Hastings K.E."/>
            <person name="Ho I."/>
            <person name="Hotta K."/>
            <person name="Huang W."/>
            <person name="Kawashima T."/>
            <person name="Lemaire P."/>
            <person name="Martinez D."/>
            <person name="Meinertzhagen I.A."/>
            <person name="Necula S."/>
            <person name="Nonaka M."/>
            <person name="Putnam N."/>
            <person name="Rash S."/>
            <person name="Saiga H."/>
            <person name="Satake M."/>
            <person name="Terry A."/>
            <person name="Yamada L."/>
            <person name="Wang H.G."/>
            <person name="Awazu S."/>
            <person name="Azumi K."/>
            <person name="Boore J."/>
            <person name="Branno M."/>
            <person name="Chin-Bow S."/>
            <person name="DeSantis R."/>
            <person name="Doyle S."/>
            <person name="Francino P."/>
            <person name="Keys D.N."/>
            <person name="Haga S."/>
            <person name="Hayashi H."/>
            <person name="Hino K."/>
            <person name="Imai K.S."/>
            <person name="Inaba K."/>
            <person name="Kano S."/>
            <person name="Kobayashi K."/>
            <person name="Kobayashi M."/>
            <person name="Lee B.I."/>
            <person name="Makabe K.W."/>
            <person name="Manohar C."/>
            <person name="Matassi G."/>
            <person name="Medina M."/>
            <person name="Mochizuki Y."/>
            <person name="Mount S."/>
            <person name="Morishita T."/>
            <person name="Miura S."/>
            <person name="Nakayama A."/>
            <person name="Nishizaka S."/>
            <person name="Nomoto H."/>
            <person name="Ohta F."/>
            <person name="Oishi K."/>
            <person name="Rigoutsos I."/>
            <person name="Sano M."/>
            <person name="Sasaki A."/>
            <person name="Sasakura Y."/>
            <person name="Shoguchi E."/>
            <person name="Shin-i T."/>
            <person name="Spagnuolo A."/>
            <person name="Stainier D."/>
            <person name="Suzuki M.M."/>
            <person name="Tassy O."/>
            <person name="Takatori N."/>
            <person name="Tokuoka M."/>
            <person name="Yagi K."/>
            <person name="Yoshizaki F."/>
            <person name="Wada S."/>
            <person name="Zhang C."/>
            <person name="Hyatt P.D."/>
            <person name="Larimer F."/>
            <person name="Detter C."/>
            <person name="Doggett N."/>
            <person name="Glavina T."/>
            <person name="Hawkins T."/>
            <person name="Richardson P."/>
            <person name="Lucas S."/>
            <person name="Kohara Y."/>
            <person name="Levine M."/>
            <person name="Satoh N."/>
            <person name="Rokhsar D.S."/>
        </authorList>
    </citation>
    <scope>NUCLEOTIDE SEQUENCE [LARGE SCALE GENOMIC DNA]</scope>
</reference>